<keyword evidence="3" id="KW-1185">Reference proteome</keyword>
<dbReference type="Pfam" id="PF05899">
    <property type="entry name" value="Cupin_3"/>
    <property type="match status" value="1"/>
</dbReference>
<comment type="caution">
    <text evidence="2">The sequence shown here is derived from an EMBL/GenBank/DDBJ whole genome shotgun (WGS) entry which is preliminary data.</text>
</comment>
<dbReference type="EMBL" id="JAUFRC010000001">
    <property type="protein sequence ID" value="MDN3711458.1"/>
    <property type="molecule type" value="Genomic_DNA"/>
</dbReference>
<evidence type="ECO:0000259" key="1">
    <source>
        <dbReference type="Pfam" id="PF05899"/>
    </source>
</evidence>
<evidence type="ECO:0000313" key="3">
    <source>
        <dbReference type="Proteomes" id="UP001243846"/>
    </source>
</evidence>
<organism evidence="2 3">
    <name type="scientific">Paracoccus cavernae</name>
    <dbReference type="NCBI Taxonomy" id="1571207"/>
    <lineage>
        <taxon>Bacteria</taxon>
        <taxon>Pseudomonadati</taxon>
        <taxon>Pseudomonadota</taxon>
        <taxon>Alphaproteobacteria</taxon>
        <taxon>Rhodobacterales</taxon>
        <taxon>Paracoccaceae</taxon>
        <taxon>Paracoccus</taxon>
    </lineage>
</organism>
<dbReference type="Gene3D" id="2.60.120.10">
    <property type="entry name" value="Jelly Rolls"/>
    <property type="match status" value="1"/>
</dbReference>
<sequence>MNPGDAFVVEPNFKGTWTIEAPVRKHFAIKLK</sequence>
<dbReference type="InterPro" id="IPR014710">
    <property type="entry name" value="RmlC-like_jellyroll"/>
</dbReference>
<protein>
    <submittedName>
        <fullName evidence="2">Cupin domain-containing protein</fullName>
    </submittedName>
</protein>
<feature type="domain" description="(S)-ureidoglycine aminohydrolase cupin" evidence="1">
    <location>
        <begin position="2"/>
        <end position="27"/>
    </location>
</feature>
<reference evidence="3" key="1">
    <citation type="journal article" date="2019" name="Int. J. Syst. Evol. Microbiol.">
        <title>The Global Catalogue of Microorganisms (GCM) 10K type strain sequencing project: providing services to taxonomists for standard genome sequencing and annotation.</title>
        <authorList>
            <consortium name="The Broad Institute Genomics Platform"/>
            <consortium name="The Broad Institute Genome Sequencing Center for Infectious Disease"/>
            <person name="Wu L."/>
            <person name="Ma J."/>
        </authorList>
    </citation>
    <scope>NUCLEOTIDE SEQUENCE [LARGE SCALE GENOMIC DNA]</scope>
    <source>
        <strain evidence="3">CECT 8482</strain>
    </source>
</reference>
<gene>
    <name evidence="2" type="ORF">QWZ10_05875</name>
</gene>
<dbReference type="Proteomes" id="UP001243846">
    <property type="component" value="Unassembled WGS sequence"/>
</dbReference>
<accession>A0ABT8D6E5</accession>
<dbReference type="InterPro" id="IPR008579">
    <property type="entry name" value="UGlyAH_Cupin_dom"/>
</dbReference>
<name>A0ABT8D6E5_9RHOB</name>
<proteinExistence type="predicted"/>
<evidence type="ECO:0000313" key="2">
    <source>
        <dbReference type="EMBL" id="MDN3711458.1"/>
    </source>
</evidence>